<keyword evidence="4 17" id="KW-0328">Glycosyltransferase</keyword>
<evidence type="ECO:0000256" key="15">
    <source>
        <dbReference type="ARBA" id="ARBA00041712"/>
    </source>
</evidence>
<protein>
    <recommendedName>
        <fullName evidence="14 17">Alpha-1,3-mannosyl-glycoprotein 2-beta-N-acetylglucosaminyltransferase</fullName>
        <shortName evidence="17">GNT-I</shortName>
        <shortName evidence="17">GlcNAc-T I</shortName>
        <ecNumber evidence="14 17">2.4.1.101</ecNumber>
    </recommendedName>
    <alternativeName>
        <fullName evidence="15 17">N-glycosyl-oligosaccharide-glycoprotein N-acetylglucosaminyltransferase I</fullName>
    </alternativeName>
</protein>
<comment type="cofactor">
    <cofactor evidence="17">
        <name>Mn(2+)</name>
        <dbReference type="ChEBI" id="CHEBI:29035"/>
    </cofactor>
    <text evidence="17">The cofactor is mostly bound to the substrate.</text>
</comment>
<evidence type="ECO:0000256" key="2">
    <source>
        <dbReference type="ARBA" id="ARBA00004922"/>
    </source>
</evidence>
<comment type="similarity">
    <text evidence="3 17">Belongs to the glycosyltransferase 13 family.</text>
</comment>
<evidence type="ECO:0000256" key="13">
    <source>
        <dbReference type="ARBA" id="ARBA00037706"/>
    </source>
</evidence>
<dbReference type="GO" id="GO:0000139">
    <property type="term" value="C:Golgi membrane"/>
    <property type="evidence" value="ECO:0007669"/>
    <property type="project" value="UniProtKB-SubCell"/>
</dbReference>
<dbReference type="AlphaFoldDB" id="A0AA85KAR5"/>
<evidence type="ECO:0000256" key="17">
    <source>
        <dbReference type="RuleBase" id="RU368119"/>
    </source>
</evidence>
<evidence type="ECO:0000256" key="3">
    <source>
        <dbReference type="ARBA" id="ARBA00006492"/>
    </source>
</evidence>
<dbReference type="GO" id="GO:0030145">
    <property type="term" value="F:manganese ion binding"/>
    <property type="evidence" value="ECO:0007669"/>
    <property type="project" value="UniProtKB-UniRule"/>
</dbReference>
<evidence type="ECO:0000256" key="16">
    <source>
        <dbReference type="ARBA" id="ARBA00049421"/>
    </source>
</evidence>
<keyword evidence="6 17" id="KW-0812">Transmembrane</keyword>
<dbReference type="Pfam" id="PF03071">
    <property type="entry name" value="GNT-I"/>
    <property type="match status" value="1"/>
</dbReference>
<proteinExistence type="inferred from homology"/>
<dbReference type="Gene3D" id="3.90.550.10">
    <property type="entry name" value="Spore Coat Polysaccharide Biosynthesis Protein SpsA, Chain A"/>
    <property type="match status" value="1"/>
</dbReference>
<comment type="subcellular location">
    <subcellularLocation>
        <location evidence="1 17">Golgi apparatus membrane</location>
        <topology evidence="1 17">Single-pass type II membrane protein</topology>
    </subcellularLocation>
</comment>
<evidence type="ECO:0000313" key="19">
    <source>
        <dbReference type="WBParaSite" id="TREG1_88960.1"/>
    </source>
</evidence>
<dbReference type="FunFam" id="3.90.550.10:FF:000252">
    <property type="entry name" value="Protein O-linked-mannose beta-1,2-N-acetylglucosaminyltransferase 1"/>
    <property type="match status" value="1"/>
</dbReference>
<name>A0AA85KAR5_TRIRE</name>
<evidence type="ECO:0000256" key="7">
    <source>
        <dbReference type="ARBA" id="ARBA00022723"/>
    </source>
</evidence>
<dbReference type="Proteomes" id="UP000050795">
    <property type="component" value="Unassembled WGS sequence"/>
</dbReference>
<keyword evidence="8 17" id="KW-0735">Signal-anchor</keyword>
<dbReference type="PANTHER" id="PTHR10468">
    <property type="entry name" value="PROTEIN O-LINKED-MANNOSE BETA-1,2-N-ACETYLGLUCOSAMINYLTRANSFERASE 1/ALPHA-1,3-MANNOSYL-GLYCOPROTEIN 2-BETA-N-ACETYLGLUCOSAMINYLTRANSFERASE"/>
    <property type="match status" value="1"/>
</dbReference>
<evidence type="ECO:0000256" key="9">
    <source>
        <dbReference type="ARBA" id="ARBA00022989"/>
    </source>
</evidence>
<dbReference type="InterPro" id="IPR004139">
    <property type="entry name" value="Glyco_trans_13"/>
</dbReference>
<keyword evidence="18" id="KW-1185">Reference proteome</keyword>
<dbReference type="WBParaSite" id="TREG1_88960.1">
    <property type="protein sequence ID" value="TREG1_88960.1"/>
    <property type="gene ID" value="TREG1_88960"/>
</dbReference>
<comment type="pathway">
    <text evidence="2 17">Protein modification; protein glycosylation.</text>
</comment>
<evidence type="ECO:0000256" key="8">
    <source>
        <dbReference type="ARBA" id="ARBA00022968"/>
    </source>
</evidence>
<organism evidence="18 19">
    <name type="scientific">Trichobilharzia regenti</name>
    <name type="common">Nasal bird schistosome</name>
    <dbReference type="NCBI Taxonomy" id="157069"/>
    <lineage>
        <taxon>Eukaryota</taxon>
        <taxon>Metazoa</taxon>
        <taxon>Spiralia</taxon>
        <taxon>Lophotrochozoa</taxon>
        <taxon>Platyhelminthes</taxon>
        <taxon>Trematoda</taxon>
        <taxon>Digenea</taxon>
        <taxon>Strigeidida</taxon>
        <taxon>Schistosomatoidea</taxon>
        <taxon>Schistosomatidae</taxon>
        <taxon>Trichobilharzia</taxon>
    </lineage>
</organism>
<dbReference type="SUPFAM" id="SSF53448">
    <property type="entry name" value="Nucleotide-diphospho-sugar transferases"/>
    <property type="match status" value="1"/>
</dbReference>
<keyword evidence="12 17" id="KW-0464">Manganese</keyword>
<comment type="function">
    <text evidence="13 17">Initiates complex N-linked carbohydrate formation. Essential for the conversion of high-mannose to hybrid and complex N-glycans.</text>
</comment>
<keyword evidence="11 17" id="KW-0472">Membrane</keyword>
<reference evidence="18" key="1">
    <citation type="submission" date="2022-06" db="EMBL/GenBank/DDBJ databases">
        <authorList>
            <person name="Berger JAMES D."/>
            <person name="Berger JAMES D."/>
        </authorList>
    </citation>
    <scope>NUCLEOTIDE SEQUENCE [LARGE SCALE GENOMIC DNA]</scope>
</reference>
<evidence type="ECO:0000313" key="18">
    <source>
        <dbReference type="Proteomes" id="UP000050795"/>
    </source>
</evidence>
<dbReference type="GO" id="GO:0003827">
    <property type="term" value="F:alpha-1,3-mannosylglycoprotein 2-beta-N-acetylglucosaminyltransferase activity"/>
    <property type="evidence" value="ECO:0007669"/>
    <property type="project" value="UniProtKB-UniRule"/>
</dbReference>
<accession>A0AA85KAR5</accession>
<dbReference type="Gene3D" id="3.10.180.20">
    <property type="entry name" value="N-Acetylglucosaminyltransferase I, Domain 2"/>
    <property type="match status" value="1"/>
</dbReference>
<evidence type="ECO:0000256" key="6">
    <source>
        <dbReference type="ARBA" id="ARBA00022692"/>
    </source>
</evidence>
<feature type="transmembrane region" description="Helical" evidence="17">
    <location>
        <begin position="21"/>
        <end position="46"/>
    </location>
</feature>
<keyword evidence="10 17" id="KW-0333">Golgi apparatus</keyword>
<evidence type="ECO:0000256" key="1">
    <source>
        <dbReference type="ARBA" id="ARBA00004323"/>
    </source>
</evidence>
<evidence type="ECO:0000256" key="12">
    <source>
        <dbReference type="ARBA" id="ARBA00023211"/>
    </source>
</evidence>
<dbReference type="InterPro" id="IPR029044">
    <property type="entry name" value="Nucleotide-diphossugar_trans"/>
</dbReference>
<dbReference type="PANTHER" id="PTHR10468:SF0">
    <property type="entry name" value="ALPHA-1,3-MANNOSYL-GLYCOPROTEIN 2-BETA-N-ACETYLGLUCOSAMINYLTRANSFERASE"/>
    <property type="match status" value="1"/>
</dbReference>
<evidence type="ECO:0000256" key="11">
    <source>
        <dbReference type="ARBA" id="ARBA00023136"/>
    </source>
</evidence>
<evidence type="ECO:0000256" key="10">
    <source>
        <dbReference type="ARBA" id="ARBA00023034"/>
    </source>
</evidence>
<keyword evidence="7 17" id="KW-0479">Metal-binding</keyword>
<keyword evidence="9 17" id="KW-1133">Transmembrane helix</keyword>
<evidence type="ECO:0000256" key="4">
    <source>
        <dbReference type="ARBA" id="ARBA00022676"/>
    </source>
</evidence>
<evidence type="ECO:0000256" key="14">
    <source>
        <dbReference type="ARBA" id="ARBA00038949"/>
    </source>
</evidence>
<reference evidence="19" key="2">
    <citation type="submission" date="2023-11" db="UniProtKB">
        <authorList>
            <consortium name="WormBaseParasite"/>
        </authorList>
    </citation>
    <scope>IDENTIFICATION</scope>
</reference>
<dbReference type="InterPro" id="IPR052261">
    <property type="entry name" value="Glycosyltransferase_13"/>
</dbReference>
<sequence>MKLNGLFKKTHYFIAWSWHQLIKSIIVELVVIVMCIYLVLHFAAYYKFEVAQTVKLTKQLYQLSNSLDEHIKLQMKLQSALNKTHVLPDMVTIPVLIIACNRPSVNRPIDKLLQLKSELRRQQTFDFPIFVSHACDDHNTAATLDSYQNSITVIKPNAPLTKPITGPTRRVFEGYRHVSHHYKWALDQMFLVRNFSAVIIVEDDLDLAPDFLSYFVGTFPILARDNTLFCVSAFNDNGRLQLIDVRRPDLLYRTDFFPGLGWMLLNTFWMEIRDGWPDVYWDEYLRKPYVRKGRACIRPEISRSVTFGRIGISQGQYFDSHLKHIKLNDIQVNFQDIDLSYLQESVYRENLQRLVYTESIEMTINSFINNQIDDMSEISKPIRIVYQNRKEFEEIAKHFKLMSDFKSGVSRNAYMGVVPIYVNNRRVYIAPPAVWTGYNESWV</sequence>
<keyword evidence="5" id="KW-0808">Transferase</keyword>
<evidence type="ECO:0000256" key="5">
    <source>
        <dbReference type="ARBA" id="ARBA00022679"/>
    </source>
</evidence>
<comment type="catalytic activity">
    <reaction evidence="16 17">
        <text>N(4)-(alpha-D-Man-(1-&gt;3)-[alpha-D-Man-(1-&gt;3)-[alpha-D-Man-(1-&gt;6)]-alpha-D-Man-(1-&gt;6)]-beta-D-Man-(1-&gt;4)-beta-D-GlcNAc-(1-&gt;4)-beta-D-GlcNAc)-L-asparaginyl-[protein] (N-glucan mannose isomer 5A1,2) + UDP-N-acetyl-alpha-D-glucosamine = N(4)-{beta-D-GlcNAc-(1-&gt;2)-alpha-D-Man-(1-&gt;3)-[alpha-D-Man-(1-&gt;3)-[alpha-D-Man-(1-&gt;6)]-alpha-D-Man-(1-&gt;6)]-beta-D-Man-(1-&gt;4)-beta-D-GlcNAc-(1-&gt;4)-beta-D-GlcNAc}-L-asparaginyl-[protein] + UDP + H(+)</text>
        <dbReference type="Rhea" id="RHEA:11456"/>
        <dbReference type="Rhea" id="RHEA-COMP:14367"/>
        <dbReference type="Rhea" id="RHEA-COMP:14368"/>
        <dbReference type="ChEBI" id="CHEBI:15378"/>
        <dbReference type="ChEBI" id="CHEBI:57705"/>
        <dbReference type="ChEBI" id="CHEBI:58223"/>
        <dbReference type="ChEBI" id="CHEBI:59087"/>
        <dbReference type="ChEBI" id="CHEBI:60625"/>
        <dbReference type="EC" id="2.4.1.101"/>
    </reaction>
</comment>
<dbReference type="EC" id="2.4.1.101" evidence="14 17"/>